<name>A0A243WCS6_9BACT</name>
<organism evidence="2 3">
    <name type="scientific">Hymenobacter crusticola</name>
    <dbReference type="NCBI Taxonomy" id="1770526"/>
    <lineage>
        <taxon>Bacteria</taxon>
        <taxon>Pseudomonadati</taxon>
        <taxon>Bacteroidota</taxon>
        <taxon>Cytophagia</taxon>
        <taxon>Cytophagales</taxon>
        <taxon>Hymenobacteraceae</taxon>
        <taxon>Hymenobacter</taxon>
    </lineage>
</organism>
<sequence>MPTLFASMTAAPALALVLPCFNPLPGWANNILESLSRLYTLLPPDTLIHLYLVNDGSTRNVDPAEVMLLEQEVPHFTYLTYSANRGKGYALRMGVEHVQEPICLFTDIDFPYEERSIASLYATLRAGGCDLAVGVRDEAYYQHVPATRRRISHLLRGLTRNLLHLPVSDTQCGLKGFNATGRAVFLQTTTDRYLFDLEFLFLASRQPHVRVEPVLVSLKPGVVFSKLNSRILLTEGASFLKILRRRML</sequence>
<accession>A0A243WCS6</accession>
<dbReference type="InterPro" id="IPR029044">
    <property type="entry name" value="Nucleotide-diphossugar_trans"/>
</dbReference>
<dbReference type="InterPro" id="IPR001173">
    <property type="entry name" value="Glyco_trans_2-like"/>
</dbReference>
<proteinExistence type="predicted"/>
<protein>
    <recommendedName>
        <fullName evidence="1">Glycosyltransferase 2-like domain-containing protein</fullName>
    </recommendedName>
</protein>
<dbReference type="PANTHER" id="PTHR10859:SF91">
    <property type="entry name" value="DOLICHYL-PHOSPHATE BETA-GLUCOSYLTRANSFERASE"/>
    <property type="match status" value="1"/>
</dbReference>
<evidence type="ECO:0000313" key="2">
    <source>
        <dbReference type="EMBL" id="OUJ73448.1"/>
    </source>
</evidence>
<evidence type="ECO:0000313" key="3">
    <source>
        <dbReference type="Proteomes" id="UP000194873"/>
    </source>
</evidence>
<reference evidence="2 3" key="1">
    <citation type="submission" date="2017-01" db="EMBL/GenBank/DDBJ databases">
        <title>A new Hymenobacter.</title>
        <authorList>
            <person name="Liang Y."/>
            <person name="Feng F."/>
        </authorList>
    </citation>
    <scope>NUCLEOTIDE SEQUENCE [LARGE SCALE GENOMIC DNA]</scope>
    <source>
        <strain evidence="2">MIMBbqt21</strain>
    </source>
</reference>
<dbReference type="Pfam" id="PF00535">
    <property type="entry name" value="Glycos_transf_2"/>
    <property type="match status" value="1"/>
</dbReference>
<gene>
    <name evidence="2" type="ORF">BXP70_13625</name>
</gene>
<dbReference type="AlphaFoldDB" id="A0A243WCS6"/>
<dbReference type="Proteomes" id="UP000194873">
    <property type="component" value="Unassembled WGS sequence"/>
</dbReference>
<dbReference type="GO" id="GO:0006487">
    <property type="term" value="P:protein N-linked glycosylation"/>
    <property type="evidence" value="ECO:0007669"/>
    <property type="project" value="TreeGrafter"/>
</dbReference>
<keyword evidence="3" id="KW-1185">Reference proteome</keyword>
<dbReference type="Gene3D" id="3.90.550.10">
    <property type="entry name" value="Spore Coat Polysaccharide Biosynthesis Protein SpsA, Chain A"/>
    <property type="match status" value="1"/>
</dbReference>
<dbReference type="EMBL" id="MTSE01000006">
    <property type="protein sequence ID" value="OUJ73448.1"/>
    <property type="molecule type" value="Genomic_DNA"/>
</dbReference>
<dbReference type="CDD" id="cd04179">
    <property type="entry name" value="DPM_DPG-synthase_like"/>
    <property type="match status" value="1"/>
</dbReference>
<dbReference type="PANTHER" id="PTHR10859">
    <property type="entry name" value="GLYCOSYL TRANSFERASE"/>
    <property type="match status" value="1"/>
</dbReference>
<dbReference type="SUPFAM" id="SSF53448">
    <property type="entry name" value="Nucleotide-diphospho-sugar transferases"/>
    <property type="match status" value="1"/>
</dbReference>
<evidence type="ECO:0000259" key="1">
    <source>
        <dbReference type="Pfam" id="PF00535"/>
    </source>
</evidence>
<feature type="domain" description="Glycosyltransferase 2-like" evidence="1">
    <location>
        <begin position="17"/>
        <end position="177"/>
    </location>
</feature>
<comment type="caution">
    <text evidence="2">The sequence shown here is derived from an EMBL/GenBank/DDBJ whole genome shotgun (WGS) entry which is preliminary data.</text>
</comment>